<dbReference type="InterPro" id="IPR032585">
    <property type="entry name" value="DUF4912"/>
</dbReference>
<evidence type="ECO:0000313" key="1">
    <source>
        <dbReference type="EMBL" id="TNJ65487.1"/>
    </source>
</evidence>
<sequence length="175" mass="20407">MEKKGRGIHLHDHRLEDYETPSAYRKDRLRLLVRDARTLHAYWEVSDRRKWLTAQHFECDYGQLPKVLRMYDVTYVLFNGHNANRVIDIDLTPEADNWYINGLDADAVYTADLGVYTWERQFVPLLRSNVVQTPRDCPAGWGRPLVPVVAEASVPHPKAYIPPYALEHFAPYRST</sequence>
<reference evidence="1 2" key="1">
    <citation type="submission" date="2019-05" db="EMBL/GenBank/DDBJ databases">
        <title>We sequenced the genome of Paenibacillus hemerocallicola KCTC 33185 for further insight into its adaptation and study the phylogeny of Paenibacillus.</title>
        <authorList>
            <person name="Narsing Rao M.P."/>
        </authorList>
    </citation>
    <scope>NUCLEOTIDE SEQUENCE [LARGE SCALE GENOMIC DNA]</scope>
    <source>
        <strain evidence="1 2">KCTC 33185</strain>
    </source>
</reference>
<accession>A0A5C4TAL2</accession>
<organism evidence="1 2">
    <name type="scientific">Paenibacillus hemerocallicola</name>
    <dbReference type="NCBI Taxonomy" id="1172614"/>
    <lineage>
        <taxon>Bacteria</taxon>
        <taxon>Bacillati</taxon>
        <taxon>Bacillota</taxon>
        <taxon>Bacilli</taxon>
        <taxon>Bacillales</taxon>
        <taxon>Paenibacillaceae</taxon>
        <taxon>Paenibacillus</taxon>
    </lineage>
</organism>
<keyword evidence="2" id="KW-1185">Reference proteome</keyword>
<gene>
    <name evidence="1" type="ORF">FE784_14805</name>
</gene>
<evidence type="ECO:0000313" key="2">
    <source>
        <dbReference type="Proteomes" id="UP000307943"/>
    </source>
</evidence>
<comment type="caution">
    <text evidence="1">The sequence shown here is derived from an EMBL/GenBank/DDBJ whole genome shotgun (WGS) entry which is preliminary data.</text>
</comment>
<name>A0A5C4TAL2_9BACL</name>
<protein>
    <submittedName>
        <fullName evidence="1">DUF4912 domain-containing protein</fullName>
    </submittedName>
</protein>
<proteinExistence type="predicted"/>
<dbReference type="AlphaFoldDB" id="A0A5C4TAL2"/>
<dbReference type="Proteomes" id="UP000307943">
    <property type="component" value="Unassembled WGS sequence"/>
</dbReference>
<dbReference type="OrthoDB" id="9812700at2"/>
<dbReference type="Pfam" id="PF16258">
    <property type="entry name" value="DUF4912"/>
    <property type="match status" value="1"/>
</dbReference>
<dbReference type="EMBL" id="VDCQ01000018">
    <property type="protein sequence ID" value="TNJ65487.1"/>
    <property type="molecule type" value="Genomic_DNA"/>
</dbReference>